<dbReference type="Proteomes" id="UP000092403">
    <property type="component" value="Unassembled WGS sequence"/>
</dbReference>
<dbReference type="EMBL" id="LNJC01000035">
    <property type="protein sequence ID" value="KYC49457.1"/>
    <property type="molecule type" value="Genomic_DNA"/>
</dbReference>
<dbReference type="EMBL" id="LNGF01000035">
    <property type="protein sequence ID" value="KYC47038.1"/>
    <property type="molecule type" value="Genomic_DNA"/>
</dbReference>
<accession>A0A150IQ65</accession>
<comment type="caution">
    <text evidence="1">The sequence shown here is derived from an EMBL/GenBank/DDBJ whole genome shotgun (WGS) entry which is preliminary data.</text>
</comment>
<dbReference type="Proteomes" id="UP000091929">
    <property type="component" value="Unassembled WGS sequence"/>
</dbReference>
<gene>
    <name evidence="1" type="ORF">APG10_01228</name>
    <name evidence="2" type="ORF">APG11_01478</name>
    <name evidence="3" type="ORF">APG12_01478</name>
</gene>
<protein>
    <recommendedName>
        <fullName evidence="6">Polyketide cyclase / dehydrase and lipid transport</fullName>
    </recommendedName>
</protein>
<evidence type="ECO:0000313" key="4">
    <source>
        <dbReference type="Proteomes" id="UP000091929"/>
    </source>
</evidence>
<dbReference type="Proteomes" id="UP000092401">
    <property type="component" value="Unassembled WGS sequence"/>
</dbReference>
<name>A0A150IJ75_9EURY</name>
<evidence type="ECO:0008006" key="6">
    <source>
        <dbReference type="Google" id="ProtNLM"/>
    </source>
</evidence>
<dbReference type="EMBL" id="LNGE01000033">
    <property type="protein sequence ID" value="KYC45029.1"/>
    <property type="molecule type" value="Genomic_DNA"/>
</dbReference>
<dbReference type="Gene3D" id="3.30.530.20">
    <property type="match status" value="1"/>
</dbReference>
<dbReference type="AlphaFoldDB" id="A0A150IJ75"/>
<evidence type="ECO:0000313" key="2">
    <source>
        <dbReference type="EMBL" id="KYC47038.1"/>
    </source>
</evidence>
<accession>A0A150IJ75</accession>
<organism evidence="1 5">
    <name type="scientific">Candidatus Methanofastidiosum methylothiophilum</name>
    <dbReference type="NCBI Taxonomy" id="1705564"/>
    <lineage>
        <taxon>Archaea</taxon>
        <taxon>Methanobacteriati</taxon>
        <taxon>Methanobacteriota</taxon>
        <taxon>Stenosarchaea group</taxon>
        <taxon>Candidatus Methanofastidiosia</taxon>
        <taxon>Candidatus Methanofastidiosales</taxon>
        <taxon>Candidatus Methanofastidiosaceae</taxon>
        <taxon>Candidatus Methanofastidiosum</taxon>
    </lineage>
</organism>
<proteinExistence type="predicted"/>
<dbReference type="InterPro" id="IPR023393">
    <property type="entry name" value="START-like_dom_sf"/>
</dbReference>
<dbReference type="CDD" id="cd07812">
    <property type="entry name" value="SRPBCC"/>
    <property type="match status" value="1"/>
</dbReference>
<sequence length="162" mass="19064">MGIYKEYILKHSIEIKVPPEKIWDFFYNIEQNYRSWHTEDHIMFKWTKGNPLEVGSTFYSEQKMSGEVAKLKGVCTESIPNEKIALKFDFPTSFMCPKIEWIIEPKAKNSIFTAISYYKFGKLFLKFSGDKVDYILETSNKHMQEEGETIKNILERNPQIGD</sequence>
<evidence type="ECO:0000313" key="5">
    <source>
        <dbReference type="Proteomes" id="UP000092401"/>
    </source>
</evidence>
<evidence type="ECO:0000313" key="3">
    <source>
        <dbReference type="EMBL" id="KYC49457.1"/>
    </source>
</evidence>
<evidence type="ECO:0000313" key="1">
    <source>
        <dbReference type="EMBL" id="KYC45029.1"/>
    </source>
</evidence>
<reference evidence="4 5" key="1">
    <citation type="journal article" date="2016" name="ISME J.">
        <title>Chasing the elusive Euryarchaeota class WSA2: genomes reveal a uniquely fastidious methyl-reducing methanogen.</title>
        <authorList>
            <person name="Nobu M.K."/>
            <person name="Narihiro T."/>
            <person name="Kuroda K."/>
            <person name="Mei R."/>
            <person name="Liu W.T."/>
        </authorList>
    </citation>
    <scope>NUCLEOTIDE SEQUENCE [LARGE SCALE GENOMIC DNA]</scope>
    <source>
        <strain evidence="1">B03fssc0709_Meth_Bin005</strain>
        <strain evidence="2">B15fssc0709_Meth_Bin003</strain>
        <strain evidence="3">BMIXfssc0709_Meth_Bin006</strain>
    </source>
</reference>
<accession>A0A150IWV7</accession>
<dbReference type="SUPFAM" id="SSF55961">
    <property type="entry name" value="Bet v1-like"/>
    <property type="match status" value="1"/>
</dbReference>